<accession>B5ID45</accession>
<sequence length="104" mass="11816">MIFAGIDLAAREKNITGVAIIEDRRIGVYSLHSDDEIIGKIVEHEPSIIAIDAPMSLEDRRVDIYLRKYGALSLKIPAMQDLAKRGMRIKRILEKRVSCNPREK</sequence>
<dbReference type="HOGENOM" id="CLU_2243666_0_0_2"/>
<evidence type="ECO:0008006" key="3">
    <source>
        <dbReference type="Google" id="ProtNLM"/>
    </source>
</evidence>
<dbReference type="OrthoDB" id="50338at2157"/>
<organism evidence="1 2">
    <name type="scientific">Aciduliprofundum boonei (strain DSM 19572 / T469)</name>
    <dbReference type="NCBI Taxonomy" id="439481"/>
    <lineage>
        <taxon>Archaea</taxon>
        <taxon>Methanobacteriati</taxon>
        <taxon>Thermoplasmatota</taxon>
        <taxon>DHVE2 group</taxon>
        <taxon>Candidatus Aciduliprofundum</taxon>
    </lineage>
</organism>
<dbReference type="eggNOG" id="arCOG04409">
    <property type="taxonomic scope" value="Archaea"/>
</dbReference>
<dbReference type="KEGG" id="abi:Aboo_1379"/>
<dbReference type="STRING" id="439481.Aboo_1379"/>
<proteinExistence type="predicted"/>
<dbReference type="GeneID" id="8828341"/>
<evidence type="ECO:0000313" key="1">
    <source>
        <dbReference type="EMBL" id="ADD09186.1"/>
    </source>
</evidence>
<gene>
    <name evidence="1" type="ordered locus">Aboo_1379</name>
</gene>
<protein>
    <recommendedName>
        <fullName evidence="3">DUF429 domain-containing protein</fullName>
    </recommendedName>
</protein>
<dbReference type="Proteomes" id="UP000001400">
    <property type="component" value="Chromosome"/>
</dbReference>
<dbReference type="EMBL" id="CP001941">
    <property type="protein sequence ID" value="ADD09186.1"/>
    <property type="molecule type" value="Genomic_DNA"/>
</dbReference>
<name>B5ID45_ACIB4</name>
<reference evidence="1" key="1">
    <citation type="submission" date="2010-02" db="EMBL/GenBank/DDBJ databases">
        <title>Complete sequence of Aciduliprofundum boonei T469.</title>
        <authorList>
            <consortium name="US DOE Joint Genome Institute"/>
            <person name="Lucas S."/>
            <person name="Copeland A."/>
            <person name="Lapidus A."/>
            <person name="Cheng J.-F."/>
            <person name="Bruce D."/>
            <person name="Goodwin L."/>
            <person name="Pitluck S."/>
            <person name="Saunders E."/>
            <person name="Detter J.C."/>
            <person name="Han C."/>
            <person name="Tapia R."/>
            <person name="Land M."/>
            <person name="Hauser L."/>
            <person name="Kyrpides N."/>
            <person name="Mikhailova N."/>
            <person name="Flores G."/>
            <person name="Reysenbach A.-L."/>
            <person name="Woyke T."/>
        </authorList>
    </citation>
    <scope>NUCLEOTIDE SEQUENCE</scope>
    <source>
        <strain evidence="1">T469</strain>
    </source>
</reference>
<keyword evidence="2" id="KW-1185">Reference proteome</keyword>
<dbReference type="RefSeq" id="WP_008084116.1">
    <property type="nucleotide sequence ID" value="NC_013926.1"/>
</dbReference>
<dbReference type="AlphaFoldDB" id="B5ID45"/>
<evidence type="ECO:0000313" key="2">
    <source>
        <dbReference type="Proteomes" id="UP000001400"/>
    </source>
</evidence>